<gene>
    <name evidence="2" type="ORF">A2609_00135</name>
</gene>
<dbReference type="AlphaFoldDB" id="A0A1F6G7U0"/>
<evidence type="ECO:0000256" key="1">
    <source>
        <dbReference type="SAM" id="MobiDB-lite"/>
    </source>
</evidence>
<feature type="region of interest" description="Disordered" evidence="1">
    <location>
        <begin position="54"/>
        <end position="86"/>
    </location>
</feature>
<evidence type="ECO:0000313" key="3">
    <source>
        <dbReference type="Proteomes" id="UP000176867"/>
    </source>
</evidence>
<proteinExistence type="predicted"/>
<comment type="caution">
    <text evidence="2">The sequence shown here is derived from an EMBL/GenBank/DDBJ whole genome shotgun (WGS) entry which is preliminary data.</text>
</comment>
<dbReference type="Proteomes" id="UP000176867">
    <property type="component" value="Unassembled WGS sequence"/>
</dbReference>
<name>A0A1F6G7U0_9BACT</name>
<reference evidence="2 3" key="1">
    <citation type="journal article" date="2016" name="Nat. Commun.">
        <title>Thousands of microbial genomes shed light on interconnected biogeochemical processes in an aquifer system.</title>
        <authorList>
            <person name="Anantharaman K."/>
            <person name="Brown C.T."/>
            <person name="Hug L.A."/>
            <person name="Sharon I."/>
            <person name="Castelle C.J."/>
            <person name="Probst A.J."/>
            <person name="Thomas B.C."/>
            <person name="Singh A."/>
            <person name="Wilkins M.J."/>
            <person name="Karaoz U."/>
            <person name="Brodie E.L."/>
            <person name="Williams K.H."/>
            <person name="Hubbard S.S."/>
            <person name="Banfield J.F."/>
        </authorList>
    </citation>
    <scope>NUCLEOTIDE SEQUENCE [LARGE SCALE GENOMIC DNA]</scope>
</reference>
<dbReference type="EMBL" id="MFMU01000002">
    <property type="protein sequence ID" value="OGG94176.1"/>
    <property type="molecule type" value="Genomic_DNA"/>
</dbReference>
<protein>
    <submittedName>
        <fullName evidence="2">Uncharacterized protein</fullName>
    </submittedName>
</protein>
<organism evidence="2 3">
    <name type="scientific">Candidatus Kaiserbacteria bacterium RIFOXYD1_FULL_47_14</name>
    <dbReference type="NCBI Taxonomy" id="1798533"/>
    <lineage>
        <taxon>Bacteria</taxon>
        <taxon>Candidatus Kaiseribacteriota</taxon>
    </lineage>
</organism>
<accession>A0A1F6G7U0</accession>
<evidence type="ECO:0000313" key="2">
    <source>
        <dbReference type="EMBL" id="OGG94176.1"/>
    </source>
</evidence>
<sequence>MIHTMKNAKKSSNAEPTIANVMGVVQGLAVSVQDLAVSVQDLTEAVQEGFAKNETQHNEIKEDLNDIGYRESRAPHRASRESMRLI</sequence>